<dbReference type="Proteomes" id="UP001473302">
    <property type="component" value="Unassembled WGS sequence"/>
</dbReference>
<evidence type="ECO:0000256" key="1">
    <source>
        <dbReference type="SAM" id="MobiDB-lite"/>
    </source>
</evidence>
<dbReference type="InterPro" id="IPR038322">
    <property type="entry name" value="Pex19_C_sf"/>
</dbReference>
<gene>
    <name evidence="2" type="ORF">MFLAVUS_010385</name>
</gene>
<dbReference type="PANTHER" id="PTHR12774">
    <property type="entry name" value="PEROXISOMAL BIOGENESIS FACTOR 19"/>
    <property type="match status" value="1"/>
</dbReference>
<feature type="compositionally biased region" description="Basic and acidic residues" evidence="1">
    <location>
        <begin position="38"/>
        <end position="48"/>
    </location>
</feature>
<reference evidence="2 3" key="1">
    <citation type="submission" date="2024-04" db="EMBL/GenBank/DDBJ databases">
        <title>genome sequences of Mucor flavus KT1a and Helicostylum pulchrum KT1b strains isolated from the surface of a dry-aged beef.</title>
        <authorList>
            <person name="Toyotome T."/>
            <person name="Hosono M."/>
            <person name="Torimaru M."/>
            <person name="Fukuda K."/>
            <person name="Mikami N."/>
        </authorList>
    </citation>
    <scope>NUCLEOTIDE SEQUENCE [LARGE SCALE GENOMIC DNA]</scope>
    <source>
        <strain evidence="2 3">KT1a</strain>
    </source>
</reference>
<accession>A0ABP9ZCJ2</accession>
<sequence length="323" mass="35415">MSKDLSNKNIQDDDSDFDDLLDDVLDDMVTAPVSAPKAEAKKETKTLCEDDPAEQSLDDMLDNDDFAKQLAAGMEQLMGQMGGANAEGNDEMKEAFEKVWASFDGDAAATAVATPAAVASTTPAAVASTTPAAVASTTPNVSAERQVPKVPQSFQDTIGKTMNKLKDSSKEINSSIKEESEDDFMAELMKQMESLADNGEFEGVLEGMMSQLMSKELLYEPMKDLSQKYPTWLKENKDTASKADLDKYTQQQIICQKIVDKYEAPDFDEKNEAQGKQIMDLMTKMQDLGQPPAELLDEMAPGMNFGNPEGMPDMKDMENCNIM</sequence>
<protein>
    <recommendedName>
        <fullName evidence="4">Pex19 protein</fullName>
    </recommendedName>
</protein>
<dbReference type="Gene3D" id="1.20.120.900">
    <property type="entry name" value="Pex19, mPTS binding domain"/>
    <property type="match status" value="1"/>
</dbReference>
<evidence type="ECO:0008006" key="4">
    <source>
        <dbReference type="Google" id="ProtNLM"/>
    </source>
</evidence>
<evidence type="ECO:0000313" key="3">
    <source>
        <dbReference type="Proteomes" id="UP001473302"/>
    </source>
</evidence>
<name>A0ABP9ZCJ2_9FUNG</name>
<dbReference type="Pfam" id="PF04614">
    <property type="entry name" value="Pex19"/>
    <property type="match status" value="1"/>
</dbReference>
<dbReference type="EMBL" id="BAABUK010000035">
    <property type="protein sequence ID" value="GAA5816851.1"/>
    <property type="molecule type" value="Genomic_DNA"/>
</dbReference>
<keyword evidence="3" id="KW-1185">Reference proteome</keyword>
<feature type="compositionally biased region" description="Acidic residues" evidence="1">
    <location>
        <begin position="49"/>
        <end position="59"/>
    </location>
</feature>
<dbReference type="PANTHER" id="PTHR12774:SF2">
    <property type="entry name" value="PEROXISOMAL BIOGENESIS FACTOR 19"/>
    <property type="match status" value="1"/>
</dbReference>
<dbReference type="InterPro" id="IPR006708">
    <property type="entry name" value="Pex19"/>
</dbReference>
<comment type="caution">
    <text evidence="2">The sequence shown here is derived from an EMBL/GenBank/DDBJ whole genome shotgun (WGS) entry which is preliminary data.</text>
</comment>
<evidence type="ECO:0000313" key="2">
    <source>
        <dbReference type="EMBL" id="GAA5816851.1"/>
    </source>
</evidence>
<feature type="region of interest" description="Disordered" evidence="1">
    <location>
        <begin position="31"/>
        <end position="59"/>
    </location>
</feature>
<proteinExistence type="predicted"/>
<organism evidence="2 3">
    <name type="scientific">Mucor flavus</name>
    <dbReference type="NCBI Taxonomy" id="439312"/>
    <lineage>
        <taxon>Eukaryota</taxon>
        <taxon>Fungi</taxon>
        <taxon>Fungi incertae sedis</taxon>
        <taxon>Mucoromycota</taxon>
        <taxon>Mucoromycotina</taxon>
        <taxon>Mucoromycetes</taxon>
        <taxon>Mucorales</taxon>
        <taxon>Mucorineae</taxon>
        <taxon>Mucoraceae</taxon>
        <taxon>Mucor</taxon>
    </lineage>
</organism>